<dbReference type="Proteomes" id="UP001211689">
    <property type="component" value="Unassembled WGS sequence"/>
</dbReference>
<gene>
    <name evidence="2" type="ORF">NNO07_18775</name>
</gene>
<proteinExistence type="predicted"/>
<protein>
    <recommendedName>
        <fullName evidence="4">Phage protein</fullName>
    </recommendedName>
</protein>
<evidence type="ECO:0008006" key="4">
    <source>
        <dbReference type="Google" id="ProtNLM"/>
    </source>
</evidence>
<evidence type="ECO:0000313" key="3">
    <source>
        <dbReference type="Proteomes" id="UP001211689"/>
    </source>
</evidence>
<dbReference type="RefSeq" id="WP_271471570.1">
    <property type="nucleotide sequence ID" value="NZ_JANEWF010000024.1"/>
</dbReference>
<sequence length="118" mass="13249">MRTLIFTETSLAEALGNVKALHDMSPELISERVFENHPAHDIEMVVPYAYLDAERAKFEACPLGRYPLANFERGADGNYLVRDTQLEWQGWIVRASRQRNHSGEATEMGAPISDNGEG</sequence>
<accession>A0ABT4Y8B8</accession>
<feature type="region of interest" description="Disordered" evidence="1">
    <location>
        <begin position="99"/>
        <end position="118"/>
    </location>
</feature>
<evidence type="ECO:0000256" key="1">
    <source>
        <dbReference type="SAM" id="MobiDB-lite"/>
    </source>
</evidence>
<keyword evidence="3" id="KW-1185">Reference proteome</keyword>
<reference evidence="2 3" key="1">
    <citation type="submission" date="2022-07" db="EMBL/GenBank/DDBJ databases">
        <title>Genome Analysis of Selected Gammaproteobacteria from Nigerian Food snails.</title>
        <authorList>
            <person name="Okafor A.C."/>
        </authorList>
    </citation>
    <scope>NUCLEOTIDE SEQUENCE [LARGE SCALE GENOMIC DNA]</scope>
    <source>
        <strain evidence="2 3">Awg 2</strain>
    </source>
</reference>
<dbReference type="EMBL" id="JANEWF010000024">
    <property type="protein sequence ID" value="MDA8485115.1"/>
    <property type="molecule type" value="Genomic_DNA"/>
</dbReference>
<comment type="caution">
    <text evidence="2">The sequence shown here is derived from an EMBL/GenBank/DDBJ whole genome shotgun (WGS) entry which is preliminary data.</text>
</comment>
<name>A0ABT4Y8B8_METRE</name>
<evidence type="ECO:0000313" key="2">
    <source>
        <dbReference type="EMBL" id="MDA8485115.1"/>
    </source>
</evidence>
<organism evidence="2 3">
    <name type="scientific">Metapseudomonas resinovorans</name>
    <name type="common">Pseudomonas resinovorans</name>
    <dbReference type="NCBI Taxonomy" id="53412"/>
    <lineage>
        <taxon>Bacteria</taxon>
        <taxon>Pseudomonadati</taxon>
        <taxon>Pseudomonadota</taxon>
        <taxon>Gammaproteobacteria</taxon>
        <taxon>Pseudomonadales</taxon>
        <taxon>Pseudomonadaceae</taxon>
        <taxon>Metapseudomonas</taxon>
    </lineage>
</organism>